<gene>
    <name evidence="2" type="ORF">AKO1_001879</name>
</gene>
<evidence type="ECO:0000259" key="1">
    <source>
        <dbReference type="Pfam" id="PF20649"/>
    </source>
</evidence>
<name>A0AAW2ZC45_9EUKA</name>
<dbReference type="EMBL" id="JAOPGA020001206">
    <property type="protein sequence ID" value="KAL0486202.1"/>
    <property type="molecule type" value="Genomic_DNA"/>
</dbReference>
<dbReference type="Pfam" id="PF20649">
    <property type="entry name" value="COG5_C"/>
    <property type="match status" value="1"/>
</dbReference>
<keyword evidence="3" id="KW-1185">Reference proteome</keyword>
<dbReference type="GO" id="GO:0017119">
    <property type="term" value="C:Golgi transport complex"/>
    <property type="evidence" value="ECO:0007669"/>
    <property type="project" value="InterPro"/>
</dbReference>
<comment type="caution">
    <text evidence="2">The sequence shown here is derived from an EMBL/GenBank/DDBJ whole genome shotgun (WGS) entry which is preliminary data.</text>
</comment>
<proteinExistence type="predicted"/>
<evidence type="ECO:0000313" key="3">
    <source>
        <dbReference type="Proteomes" id="UP001431209"/>
    </source>
</evidence>
<organism evidence="2 3">
    <name type="scientific">Acrasis kona</name>
    <dbReference type="NCBI Taxonomy" id="1008807"/>
    <lineage>
        <taxon>Eukaryota</taxon>
        <taxon>Discoba</taxon>
        <taxon>Heterolobosea</taxon>
        <taxon>Tetramitia</taxon>
        <taxon>Eutetramitia</taxon>
        <taxon>Acrasidae</taxon>
        <taxon>Acrasis</taxon>
    </lineage>
</organism>
<dbReference type="InterPro" id="IPR048485">
    <property type="entry name" value="COG5_helical"/>
</dbReference>
<dbReference type="GO" id="GO:0006891">
    <property type="term" value="P:intra-Golgi vesicle-mediated transport"/>
    <property type="evidence" value="ECO:0007669"/>
    <property type="project" value="InterPro"/>
</dbReference>
<sequence length="718" mass="81602">MVNISNFDEELSSVRQGVQSLQTSVNRLQSSIGSSYNNIKGRLRQLSNMWEATEMLRKVDRFLKSLSKLKAAYSDHTLTALDLNKAALPLFELEEMLRDQDLQGIDVVQSEVAFIKKTGSGLRSASKQQLTQAIQTRNQSQIGSSLQVFFNLESLQQVVHQIVEQNIHKSQQLMHKTFDLKNYTKKHATPGTISRPSNSTDQSAVKSQFLTSFNTMLEELHDLHVQIHQLDQVLVKKKDPLTLVGFESVVRKGDEPSVLGSYWIRFNKSFTKELQSVLRAPNSMIKNMLLEEYPYILKMLNEFVSQFKGLLPAATLDASASADPTEQALEWMRLTVSDLEREYLSGSYSRLSNRIQIILSKIQPPTSSNTDGSGITHQDAKLLSNILSQELNNSRNTDDDRLHAHTLRNVNKCIDLICADVENKIVRVPNQYRLEPNYNHNIFNAGLYYAINKIYDVVCVGHSGQHSLQSTKGVQQLARFLLQPFFEALQQTSGACLNRMFDPQALHDGSYLTDFESQLKNSKRILTVLFQQLKSVRSGTIISEALQDSARNLIHLFVRNISTSTVVNDDDGMLLIDHVARFERALSDSLWDVDQIDDWTSYKMIKGVKKLLYARYAVGMESSQQNQLIQDVVKGDLLNTVSVVNLIMYHRDASDHLTKLPHEMMGVSVQEYNKFLQDNHSSPKPIYKIQERCVNEIDEEKLNEKMKLVRDLITSNLA</sequence>
<feature type="domain" description="Conserved oligomeric Golgi complex subunit 5 helical" evidence="1">
    <location>
        <begin position="102"/>
        <end position="304"/>
    </location>
</feature>
<dbReference type="AlphaFoldDB" id="A0AAW2ZC45"/>
<dbReference type="PANTHER" id="PTHR13228">
    <property type="entry name" value="CONSERVED OLIGOMERIC GOLGI COMPLEX COMPONENT 5"/>
    <property type="match status" value="1"/>
</dbReference>
<protein>
    <submittedName>
        <fullName evidence="2">Oligomeric Golgi complex subunit 5</fullName>
    </submittedName>
</protein>
<accession>A0AAW2ZC45</accession>
<dbReference type="InterPro" id="IPR019465">
    <property type="entry name" value="Cog5"/>
</dbReference>
<dbReference type="Proteomes" id="UP001431209">
    <property type="component" value="Unassembled WGS sequence"/>
</dbReference>
<evidence type="ECO:0000313" key="2">
    <source>
        <dbReference type="EMBL" id="KAL0486202.1"/>
    </source>
</evidence>
<reference evidence="2 3" key="1">
    <citation type="submission" date="2024-03" db="EMBL/GenBank/DDBJ databases">
        <title>The Acrasis kona genome and developmental transcriptomes reveal deep origins of eukaryotic multicellular pathways.</title>
        <authorList>
            <person name="Sheikh S."/>
            <person name="Fu C.-J."/>
            <person name="Brown M.W."/>
            <person name="Baldauf S.L."/>
        </authorList>
    </citation>
    <scope>NUCLEOTIDE SEQUENCE [LARGE SCALE GENOMIC DNA]</scope>
    <source>
        <strain evidence="2 3">ATCC MYA-3509</strain>
    </source>
</reference>
<dbReference type="PANTHER" id="PTHR13228:SF3">
    <property type="entry name" value="CONSERVED OLIGOMERIC GOLGI COMPLEX SUBUNIT 5"/>
    <property type="match status" value="1"/>
</dbReference>